<dbReference type="eggNOG" id="KOG3851">
    <property type="taxonomic scope" value="Eukaryota"/>
</dbReference>
<evidence type="ECO:0000256" key="7">
    <source>
        <dbReference type="ARBA" id="ARBA00023002"/>
    </source>
</evidence>
<evidence type="ECO:0000256" key="2">
    <source>
        <dbReference type="ARBA" id="ARBA00004173"/>
    </source>
</evidence>
<dbReference type="GO" id="GO:0048038">
    <property type="term" value="F:quinone binding"/>
    <property type="evidence" value="ECO:0007669"/>
    <property type="project" value="UniProtKB-KW"/>
</dbReference>
<dbReference type="GO" id="GO:0005739">
    <property type="term" value="C:mitochondrion"/>
    <property type="evidence" value="ECO:0007669"/>
    <property type="project" value="UniProtKB-SubCell"/>
</dbReference>
<keyword evidence="6" id="KW-0809">Transit peptide</keyword>
<proteinExistence type="inferred from homology"/>
<dbReference type="VEuPathDB" id="FungiDB:TAPDE_003663"/>
<feature type="domain" description="OST48 N-terminal" evidence="11">
    <location>
        <begin position="2"/>
        <end position="225"/>
    </location>
</feature>
<feature type="domain" description="OST48 middle" evidence="13">
    <location>
        <begin position="247"/>
        <end position="383"/>
    </location>
</feature>
<evidence type="ECO:0000313" key="14">
    <source>
        <dbReference type="EMBL" id="CCG83445.1"/>
    </source>
</evidence>
<dbReference type="PANTHER" id="PTHR10632:SF2">
    <property type="entry name" value="SULFIDE:QUINONE OXIDOREDUCTASE, MITOCHONDRIAL"/>
    <property type="match status" value="1"/>
</dbReference>
<gene>
    <name evidence="14" type="ORF">TAPDE_003663</name>
</gene>
<evidence type="ECO:0000313" key="15">
    <source>
        <dbReference type="Proteomes" id="UP000013776"/>
    </source>
</evidence>
<keyword evidence="3" id="KW-0285">Flavoprotein</keyword>
<dbReference type="OrthoDB" id="5376590at2759"/>
<evidence type="ECO:0000259" key="11">
    <source>
        <dbReference type="Pfam" id="PF03345"/>
    </source>
</evidence>
<evidence type="ECO:0000256" key="3">
    <source>
        <dbReference type="ARBA" id="ARBA00022630"/>
    </source>
</evidence>
<dbReference type="InterPro" id="IPR055459">
    <property type="entry name" value="OST48_MD"/>
</dbReference>
<dbReference type="Pfam" id="PF23358">
    <property type="entry name" value="OST48_MD"/>
    <property type="match status" value="1"/>
</dbReference>
<dbReference type="STRING" id="1097556.R4XJA7"/>
<keyword evidence="15" id="KW-1185">Reference proteome</keyword>
<evidence type="ECO:0000256" key="8">
    <source>
        <dbReference type="ARBA" id="ARBA00023128"/>
    </source>
</evidence>
<evidence type="ECO:0000256" key="1">
    <source>
        <dbReference type="ARBA" id="ARBA00001974"/>
    </source>
</evidence>
<dbReference type="Gene3D" id="3.50.50.60">
    <property type="entry name" value="FAD/NAD(P)-binding domain"/>
    <property type="match status" value="2"/>
</dbReference>
<evidence type="ECO:0000256" key="4">
    <source>
        <dbReference type="ARBA" id="ARBA00022719"/>
    </source>
</evidence>
<evidence type="ECO:0000256" key="10">
    <source>
        <dbReference type="ARBA" id="ARBA00070160"/>
    </source>
</evidence>
<dbReference type="Proteomes" id="UP000013776">
    <property type="component" value="Unassembled WGS sequence"/>
</dbReference>
<name>R4XJA7_TAPDE</name>
<dbReference type="InterPro" id="IPR055457">
    <property type="entry name" value="OST48_N"/>
</dbReference>
<dbReference type="eggNOG" id="KOG2754">
    <property type="taxonomic scope" value="Eukaryota"/>
</dbReference>
<dbReference type="UniPathway" id="UPA00378"/>
<evidence type="ECO:0000256" key="9">
    <source>
        <dbReference type="ARBA" id="ARBA00060891"/>
    </source>
</evidence>
<accession>R4XJA7</accession>
<comment type="subcellular location">
    <subcellularLocation>
        <location evidence="2">Mitochondrion</location>
    </subcellularLocation>
</comment>
<dbReference type="PANTHER" id="PTHR10632">
    <property type="entry name" value="SULFIDE:QUINONE OXIDOREDUCTASE"/>
    <property type="match status" value="1"/>
</dbReference>
<dbReference type="GO" id="GO:0070224">
    <property type="term" value="F:sulfide:quinone oxidoreductase activity"/>
    <property type="evidence" value="ECO:0007669"/>
    <property type="project" value="TreeGrafter"/>
</dbReference>
<dbReference type="Pfam" id="PF07992">
    <property type="entry name" value="Pyr_redox_2"/>
    <property type="match status" value="1"/>
</dbReference>
<evidence type="ECO:0000259" key="12">
    <source>
        <dbReference type="Pfam" id="PF07992"/>
    </source>
</evidence>
<evidence type="ECO:0000256" key="5">
    <source>
        <dbReference type="ARBA" id="ARBA00022827"/>
    </source>
</evidence>
<dbReference type="GO" id="GO:0070221">
    <property type="term" value="P:sulfide oxidation, using sulfide:quinone oxidoreductase"/>
    <property type="evidence" value="ECO:0007669"/>
    <property type="project" value="TreeGrafter"/>
</dbReference>
<dbReference type="InterPro" id="IPR023753">
    <property type="entry name" value="FAD/NAD-binding_dom"/>
</dbReference>
<keyword evidence="4" id="KW-0874">Quinone</keyword>
<comment type="cofactor">
    <cofactor evidence="1">
        <name>FAD</name>
        <dbReference type="ChEBI" id="CHEBI:57692"/>
    </cofactor>
</comment>
<keyword evidence="5" id="KW-0274">FAD</keyword>
<dbReference type="GO" id="GO:0071949">
    <property type="term" value="F:FAD binding"/>
    <property type="evidence" value="ECO:0007669"/>
    <property type="project" value="TreeGrafter"/>
</dbReference>
<keyword evidence="8" id="KW-0496">Mitochondrion</keyword>
<keyword evidence="7" id="KW-0560">Oxidoreductase</keyword>
<organism evidence="14 15">
    <name type="scientific">Taphrina deformans (strain PYCC 5710 / ATCC 11124 / CBS 356.35 / IMI 108563 / JCM 9778 / NBRC 8474)</name>
    <name type="common">Peach leaf curl fungus</name>
    <name type="synonym">Lalaria deformans</name>
    <dbReference type="NCBI Taxonomy" id="1097556"/>
    <lineage>
        <taxon>Eukaryota</taxon>
        <taxon>Fungi</taxon>
        <taxon>Dikarya</taxon>
        <taxon>Ascomycota</taxon>
        <taxon>Taphrinomycotina</taxon>
        <taxon>Taphrinomycetes</taxon>
        <taxon>Taphrinales</taxon>
        <taxon>Taphrinaceae</taxon>
        <taxon>Taphrina</taxon>
    </lineage>
</organism>
<dbReference type="InterPro" id="IPR036188">
    <property type="entry name" value="FAD/NAD-bd_sf"/>
</dbReference>
<evidence type="ECO:0000259" key="13">
    <source>
        <dbReference type="Pfam" id="PF23358"/>
    </source>
</evidence>
<reference evidence="14 15" key="1">
    <citation type="journal article" date="2013" name="MBio">
        <title>Genome sequencing of the plant pathogen Taphrina deformans, the causal agent of peach leaf curl.</title>
        <authorList>
            <person name="Cisse O.H."/>
            <person name="Almeida J.M.G.C.F."/>
            <person name="Fonseca A."/>
            <person name="Kumar A.A."/>
            <person name="Salojaervi J."/>
            <person name="Overmyer K."/>
            <person name="Hauser P.M."/>
            <person name="Pagni M."/>
        </authorList>
    </citation>
    <scope>NUCLEOTIDE SEQUENCE [LARGE SCALE GENOMIC DNA]</scope>
    <source>
        <strain evidence="15">PYCC 5710 / ATCC 11124 / CBS 356.35 / IMI 108563 / JCM 9778 / NBRC 8474</strain>
    </source>
</reference>
<dbReference type="FunFam" id="3.50.50.60:FF:000034">
    <property type="entry name" value="sulfide:quinone oxidoreductase, mitochondrial"/>
    <property type="match status" value="1"/>
</dbReference>
<comment type="similarity">
    <text evidence="9">Belongs to the SQRD family.</text>
</comment>
<feature type="domain" description="FAD/NAD(P)-binding" evidence="12">
    <location>
        <begin position="430"/>
        <end position="733"/>
    </location>
</feature>
<evidence type="ECO:0000256" key="6">
    <source>
        <dbReference type="ARBA" id="ARBA00022946"/>
    </source>
</evidence>
<dbReference type="AlphaFoldDB" id="R4XJA7"/>
<protein>
    <recommendedName>
        <fullName evidence="10">Sulfide:quinone oxidoreductase, mitochondrial</fullName>
    </recommendedName>
</protein>
<dbReference type="SUPFAM" id="SSF51905">
    <property type="entry name" value="FAD/NAD(P)-binding domain"/>
    <property type="match status" value="2"/>
</dbReference>
<dbReference type="Pfam" id="PF03345">
    <property type="entry name" value="OST48_N"/>
    <property type="match status" value="1"/>
</dbReference>
<comment type="caution">
    <text evidence="14">The sequence shown here is derived from an EMBL/GenBank/DDBJ whole genome shotgun (WGS) entry which is preliminary data.</text>
</comment>
<feature type="non-terminal residue" evidence="14">
    <location>
        <position position="1"/>
    </location>
</feature>
<sequence>ISDRGYTLVYTTPKDELKLFELEERAFDHAIIFPQKSKGLGPTLSPQELAKFVDAGGNILLGASTTAASSLRDFARELDVELGERDSLVVDHFNYDPSDTKHTTILSSRFTENKFILSKEVQDGAPIVYKGVGHSLGNSHLINPILGASRTSYSYDTKEEFEAAEDPWTAGTQTWLVSGVQARNNARIGISGSVELFSNAAFTTELEDGKLAGNQNFARDLTEWVFQERGVLRSFGLGHALANQSVAEILPTTYRVKNDVTFEISLQQYEAGKWRPYVASDVQLELIMLDPYIRTTLDVVSTSETSAKYSTTFMLPDHYGVFHFKVNYKRNGLSYIEDRAQITIRHFRHDEYGRFLSAAYPYYTATATTIIGFLSFCSIWLFNQSKHNVASCPKPDSSMMFRSLAYPARSFVSAPIRSFAAAAESPIRHDILIVGGGTAGINVSQQLKKVYELHGTQTPEISIIEKSDKHHYQPGWTLVGAGLKDKSELNIPMSEAIPEHVKHVKNYVSKLNPEESTLTTDDGITHAYKSLILCPGIRLNYAAVEGLKETMGRNGVASIYDYEFCDNVWNNVKGLEKGTALFTLPKGDIKCAGAPSKAMWMAEDYWRKSGRRGDISVEFCTALPKMFGVQRYSDVLKQMAQDRDVTPHFQTVLTKVNGEKQIAEFTTADGAKVQKKFDFLHATIPMAPHDFIKDSAVSNQAGHVAVDDKTLRSTKFENVWSLGDASSLPTSKTAAAVMSQTPILAHNFYNANHGKELNALYDGYTSCPLLVGYGKLVLAEFGYGGEIKESFAKYGVDQSKPSRWAYHLKKDIFPQAYFSLFTKGHWYGRNGLIRPRFE</sequence>
<dbReference type="InterPro" id="IPR015904">
    <property type="entry name" value="Sulphide_quinone_reductase"/>
</dbReference>
<dbReference type="EMBL" id="CAHR02000148">
    <property type="protein sequence ID" value="CCG83445.1"/>
    <property type="molecule type" value="Genomic_DNA"/>
</dbReference>